<comment type="caution">
    <text evidence="1">The sequence shown here is derived from an EMBL/GenBank/DDBJ whole genome shotgun (WGS) entry which is preliminary data.</text>
</comment>
<reference evidence="1" key="1">
    <citation type="journal article" date="2018" name="Genome Biol.">
        <title>SKESA: strategic k-mer extension for scrupulous assemblies.</title>
        <authorList>
            <person name="Souvorov A."/>
            <person name="Agarwala R."/>
            <person name="Lipman D.J."/>
        </authorList>
    </citation>
    <scope>NUCLEOTIDE SEQUENCE</scope>
    <source>
        <strain evidence="1">91871</strain>
    </source>
</reference>
<evidence type="ECO:0000313" key="2">
    <source>
        <dbReference type="Proteomes" id="UP000885148"/>
    </source>
</evidence>
<gene>
    <name evidence="1" type="ORF">KV121_001527</name>
</gene>
<dbReference type="AlphaFoldDB" id="A0A9P4DG77"/>
<organism evidence="1 2">
    <name type="scientific">Citrobacter freundii</name>
    <dbReference type="NCBI Taxonomy" id="546"/>
    <lineage>
        <taxon>Bacteria</taxon>
        <taxon>Pseudomonadati</taxon>
        <taxon>Pseudomonadota</taxon>
        <taxon>Gammaproteobacteria</taxon>
        <taxon>Enterobacterales</taxon>
        <taxon>Enterobacteriaceae</taxon>
        <taxon>Citrobacter</taxon>
        <taxon>Citrobacter freundii complex</taxon>
    </lineage>
</organism>
<accession>A0A9P4DG77</accession>
<feature type="non-terminal residue" evidence="1">
    <location>
        <position position="43"/>
    </location>
</feature>
<protein>
    <submittedName>
        <fullName evidence="1">Type VI secretion system tip protein VgrG</fullName>
    </submittedName>
</protein>
<sequence length="43" mass="4577">MSQQGLRFTLDVDGLLATDTAVVSFTLCQNLSTPFTLSVDIAS</sequence>
<dbReference type="EMBL" id="DAESCB010000004">
    <property type="protein sequence ID" value="HBH7041491.1"/>
    <property type="molecule type" value="Genomic_DNA"/>
</dbReference>
<evidence type="ECO:0000313" key="1">
    <source>
        <dbReference type="EMBL" id="HBH7041491.1"/>
    </source>
</evidence>
<dbReference type="Proteomes" id="UP000885148">
    <property type="component" value="Unassembled WGS sequence"/>
</dbReference>
<name>A0A9P4DG77_CITFR</name>
<proteinExistence type="predicted"/>
<reference evidence="1" key="2">
    <citation type="submission" date="2021-07" db="EMBL/GenBank/DDBJ databases">
        <authorList>
            <consortium name="NCBI Pathogen Detection Project"/>
        </authorList>
    </citation>
    <scope>NUCLEOTIDE SEQUENCE</scope>
    <source>
        <strain evidence="1">91871</strain>
    </source>
</reference>